<organism evidence="11 12">
    <name type="scientific">Silvimonas amylolytica</name>
    <dbReference type="NCBI Taxonomy" id="449663"/>
    <lineage>
        <taxon>Bacteria</taxon>
        <taxon>Pseudomonadati</taxon>
        <taxon>Pseudomonadota</taxon>
        <taxon>Betaproteobacteria</taxon>
        <taxon>Neisseriales</taxon>
        <taxon>Chitinibacteraceae</taxon>
        <taxon>Silvimonas</taxon>
    </lineage>
</organism>
<comment type="caution">
    <text evidence="11">The sequence shown here is derived from an EMBL/GenBank/DDBJ whole genome shotgun (WGS) entry which is preliminary data.</text>
</comment>
<dbReference type="GO" id="GO:0004601">
    <property type="term" value="F:peroxidase activity"/>
    <property type="evidence" value="ECO:0007669"/>
    <property type="project" value="UniProtKB-KW"/>
</dbReference>
<dbReference type="Proteomes" id="UP000621859">
    <property type="component" value="Unassembled WGS sequence"/>
</dbReference>
<dbReference type="EMBL" id="BMLY01000010">
    <property type="protein sequence ID" value="GGP28132.1"/>
    <property type="molecule type" value="Genomic_DNA"/>
</dbReference>
<comment type="subcellular location">
    <subcellularLocation>
        <location evidence="1">Cell envelope</location>
    </subcellularLocation>
</comment>
<dbReference type="InterPro" id="IPR051395">
    <property type="entry name" value="Cytochrome_c_Peroxidase/MauG"/>
</dbReference>
<evidence type="ECO:0000256" key="8">
    <source>
        <dbReference type="SAM" id="MobiDB-lite"/>
    </source>
</evidence>
<dbReference type="SUPFAM" id="SSF46626">
    <property type="entry name" value="Cytochrome c"/>
    <property type="match status" value="2"/>
</dbReference>
<evidence type="ECO:0000256" key="9">
    <source>
        <dbReference type="SAM" id="SignalP"/>
    </source>
</evidence>
<dbReference type="RefSeq" id="WP_188698264.1">
    <property type="nucleotide sequence ID" value="NZ_BMLY01000010.1"/>
</dbReference>
<proteinExistence type="predicted"/>
<keyword evidence="4 9" id="KW-0732">Signal</keyword>
<gene>
    <name evidence="11" type="ORF">GCM10010971_39510</name>
</gene>
<feature type="region of interest" description="Disordered" evidence="8">
    <location>
        <begin position="416"/>
        <end position="436"/>
    </location>
</feature>
<dbReference type="InterPro" id="IPR036909">
    <property type="entry name" value="Cyt_c-like_dom_sf"/>
</dbReference>
<evidence type="ECO:0000256" key="1">
    <source>
        <dbReference type="ARBA" id="ARBA00004196"/>
    </source>
</evidence>
<evidence type="ECO:0000313" key="12">
    <source>
        <dbReference type="Proteomes" id="UP000621859"/>
    </source>
</evidence>
<reference evidence="12" key="1">
    <citation type="journal article" date="2019" name="Int. J. Syst. Evol. Microbiol.">
        <title>The Global Catalogue of Microorganisms (GCM) 10K type strain sequencing project: providing services to taxonomists for standard genome sequencing and annotation.</title>
        <authorList>
            <consortium name="The Broad Institute Genomics Platform"/>
            <consortium name="The Broad Institute Genome Sequencing Center for Infectious Disease"/>
            <person name="Wu L."/>
            <person name="Ma J."/>
        </authorList>
    </citation>
    <scope>NUCLEOTIDE SEQUENCE [LARGE SCALE GENOMIC DNA]</scope>
    <source>
        <strain evidence="12">CGMCC 1.8860</strain>
    </source>
</reference>
<dbReference type="InterPro" id="IPR009056">
    <property type="entry name" value="Cyt_c-like_dom"/>
</dbReference>
<name>A0ABQ2PT22_9NEIS</name>
<dbReference type="PANTHER" id="PTHR30600:SF10">
    <property type="entry name" value="BLL6722 PROTEIN"/>
    <property type="match status" value="1"/>
</dbReference>
<evidence type="ECO:0000256" key="6">
    <source>
        <dbReference type="ARBA" id="ARBA00023004"/>
    </source>
</evidence>
<feature type="domain" description="Cytochrome c" evidence="10">
    <location>
        <begin position="50"/>
        <end position="177"/>
    </location>
</feature>
<dbReference type="Pfam" id="PF03150">
    <property type="entry name" value="CCP_MauG"/>
    <property type="match status" value="1"/>
</dbReference>
<evidence type="ECO:0000313" key="11">
    <source>
        <dbReference type="EMBL" id="GGP28132.1"/>
    </source>
</evidence>
<feature type="domain" description="Cytochrome c" evidence="10">
    <location>
        <begin position="234"/>
        <end position="410"/>
    </location>
</feature>
<dbReference type="PANTHER" id="PTHR30600">
    <property type="entry name" value="CYTOCHROME C PEROXIDASE-RELATED"/>
    <property type="match status" value="1"/>
</dbReference>
<keyword evidence="12" id="KW-1185">Reference proteome</keyword>
<dbReference type="InterPro" id="IPR004852">
    <property type="entry name" value="Di-haem_cyt_c_peroxidsae"/>
</dbReference>
<feature type="signal peptide" evidence="9">
    <location>
        <begin position="1"/>
        <end position="24"/>
    </location>
</feature>
<evidence type="ECO:0000259" key="10">
    <source>
        <dbReference type="PROSITE" id="PS51007"/>
    </source>
</evidence>
<keyword evidence="6 7" id="KW-0408">Iron</keyword>
<keyword evidence="11" id="KW-0575">Peroxidase</keyword>
<evidence type="ECO:0000256" key="7">
    <source>
        <dbReference type="PROSITE-ProRule" id="PRU00433"/>
    </source>
</evidence>
<evidence type="ECO:0000256" key="2">
    <source>
        <dbReference type="ARBA" id="ARBA00022617"/>
    </source>
</evidence>
<evidence type="ECO:0000256" key="3">
    <source>
        <dbReference type="ARBA" id="ARBA00022723"/>
    </source>
</evidence>
<evidence type="ECO:0000256" key="5">
    <source>
        <dbReference type="ARBA" id="ARBA00023002"/>
    </source>
</evidence>
<dbReference type="Gene3D" id="1.10.760.10">
    <property type="entry name" value="Cytochrome c-like domain"/>
    <property type="match status" value="2"/>
</dbReference>
<accession>A0ABQ2PT22</accession>
<sequence length="436" mass="47241">MTLKTFAPAAFAAGFLLFCGHASGATPTPSPKPKPSAWVRYPTVPDKLSPAAELGKQIFFDATLSGSGQMSCATCHSPDHAYGPTNGLAVQPGGADMKHAGARAVPSLRYLTFTPLFTRHYYVPASEDSDDEGPTGGFMRDGSMPSLREQMAMPMLNPNEMANTSRETVVAKLRRAPYANNFARVYGANVWADPAKAFVHAGEALEAFETEDPSFHPFTSKFDAVMSGHATFSPAELRGLTAFSDPDKGNCAQCHVASPGPGGRPAAFTDYSFVALGLPRNMDIPANRDPAYFDMGLCGPMRTDMAKETQYCGMFKTPTLRNSAGRSVFFHNGVFHTMEDAVRFYSERDSNAKKWFPRQAGGKVDTYNDLPVAYRVNVDHTDPPFNHNPTKPVLRDAEIRDIVTFLKTLDDGFSSVSGGPARKPLQAAGSNQLSKR</sequence>
<protein>
    <submittedName>
        <fullName evidence="11">Di-heme cytochrome c peroxidase</fullName>
    </submittedName>
</protein>
<keyword evidence="5" id="KW-0560">Oxidoreductase</keyword>
<evidence type="ECO:0000256" key="4">
    <source>
        <dbReference type="ARBA" id="ARBA00022729"/>
    </source>
</evidence>
<feature type="chain" id="PRO_5046572977" evidence="9">
    <location>
        <begin position="25"/>
        <end position="436"/>
    </location>
</feature>
<keyword evidence="2 7" id="KW-0349">Heme</keyword>
<keyword evidence="3 7" id="KW-0479">Metal-binding</keyword>
<dbReference type="PROSITE" id="PS51007">
    <property type="entry name" value="CYTC"/>
    <property type="match status" value="2"/>
</dbReference>